<evidence type="ECO:0000313" key="6">
    <source>
        <dbReference type="EMBL" id="AKG62586.1"/>
    </source>
</evidence>
<dbReference type="GO" id="GO:0051537">
    <property type="term" value="F:2 iron, 2 sulfur cluster binding"/>
    <property type="evidence" value="ECO:0007669"/>
    <property type="project" value="UniProtKB-KW"/>
</dbReference>
<name>A0A0F7GXX2_9ROSI</name>
<keyword evidence="4" id="KW-0411">Iron-sulfur</keyword>
<reference evidence="6" key="1">
    <citation type="journal article" date="2015" name="BMC Plant Biol.">
        <title>NDH expression marks major transitions in plant evolution and reveals coordinate intracellular gene loss.</title>
        <authorList>
            <person name="Ruhlman T.A."/>
            <person name="Chang W.J."/>
            <person name="Chen J.J."/>
            <person name="Huang Y.T."/>
            <person name="Chan M.T."/>
            <person name="Zhang J."/>
            <person name="Liao D.C."/>
            <person name="Blazier J.C."/>
            <person name="Jin X."/>
            <person name="Shih M.C."/>
            <person name="Jansen R.K."/>
            <person name="Lin C.S."/>
        </authorList>
    </citation>
    <scope>NUCLEOTIDE SEQUENCE</scope>
</reference>
<evidence type="ECO:0000256" key="1">
    <source>
        <dbReference type="ARBA" id="ARBA00022714"/>
    </source>
</evidence>
<evidence type="ECO:0000256" key="4">
    <source>
        <dbReference type="ARBA" id="ARBA00023014"/>
    </source>
</evidence>
<dbReference type="Gene3D" id="3.10.20.30">
    <property type="match status" value="1"/>
</dbReference>
<evidence type="ECO:0000256" key="2">
    <source>
        <dbReference type="ARBA" id="ARBA00022723"/>
    </source>
</evidence>
<organism evidence="6">
    <name type="scientific">Hypseocharis bilobata</name>
    <dbReference type="NCBI Taxonomy" id="253189"/>
    <lineage>
        <taxon>Eukaryota</taxon>
        <taxon>Viridiplantae</taxon>
        <taxon>Streptophyta</taxon>
        <taxon>Embryophyta</taxon>
        <taxon>Tracheophyta</taxon>
        <taxon>Spermatophyta</taxon>
        <taxon>Magnoliopsida</taxon>
        <taxon>eudicotyledons</taxon>
        <taxon>Gunneridae</taxon>
        <taxon>Pentapetalae</taxon>
        <taxon>rosids</taxon>
        <taxon>malvids</taxon>
        <taxon>Geraniales</taxon>
        <taxon>Geraniaceae</taxon>
        <taxon>Hypseocharis</taxon>
    </lineage>
</organism>
<keyword evidence="1" id="KW-0001">2Fe-2S</keyword>
<dbReference type="PANTHER" id="PTHR23426">
    <property type="entry name" value="FERREDOXIN/ADRENODOXIN"/>
    <property type="match status" value="1"/>
</dbReference>
<evidence type="ECO:0000259" key="5">
    <source>
        <dbReference type="Pfam" id="PF00111"/>
    </source>
</evidence>
<keyword evidence="2" id="KW-0479">Metal-binding</keyword>
<feature type="domain" description="2Fe-2S ferredoxin-type" evidence="5">
    <location>
        <begin position="132"/>
        <end position="179"/>
    </location>
</feature>
<dbReference type="GO" id="GO:0009535">
    <property type="term" value="C:chloroplast thylakoid membrane"/>
    <property type="evidence" value="ECO:0007669"/>
    <property type="project" value="TreeGrafter"/>
</dbReference>
<dbReference type="InterPro" id="IPR036010">
    <property type="entry name" value="2Fe-2S_ferredoxin-like_sf"/>
</dbReference>
<dbReference type="GO" id="GO:0140647">
    <property type="term" value="P:P450-containing electron transport chain"/>
    <property type="evidence" value="ECO:0007669"/>
    <property type="project" value="InterPro"/>
</dbReference>
<evidence type="ECO:0000256" key="3">
    <source>
        <dbReference type="ARBA" id="ARBA00023004"/>
    </source>
</evidence>
<dbReference type="PANTHER" id="PTHR23426:SF27">
    <property type="entry name" value="PHOTOSYNTHETIC NDH SUBUNIT OF SUBCOMPLEX B 3, CHLOROPLASTIC"/>
    <property type="match status" value="1"/>
</dbReference>
<proteinExistence type="evidence at transcript level"/>
<dbReference type="GO" id="GO:0046872">
    <property type="term" value="F:metal ion binding"/>
    <property type="evidence" value="ECO:0007669"/>
    <property type="project" value="UniProtKB-KW"/>
</dbReference>
<protein>
    <submittedName>
        <fullName evidence="6">Photosynthetic NDH subcomplex B 3</fullName>
    </submittedName>
</protein>
<dbReference type="GO" id="GO:0009055">
    <property type="term" value="F:electron transfer activity"/>
    <property type="evidence" value="ECO:0007669"/>
    <property type="project" value="TreeGrafter"/>
</dbReference>
<accession>A0A0F7GXX2</accession>
<dbReference type="EMBL" id="KM584486">
    <property type="protein sequence ID" value="AKG62586.1"/>
    <property type="molecule type" value="mRNA"/>
</dbReference>
<dbReference type="InterPro" id="IPR012675">
    <property type="entry name" value="Beta-grasp_dom_sf"/>
</dbReference>
<dbReference type="InterPro" id="IPR001041">
    <property type="entry name" value="2Fe-2S_ferredoxin-type"/>
</dbReference>
<dbReference type="CDD" id="cd00207">
    <property type="entry name" value="fer2"/>
    <property type="match status" value="1"/>
</dbReference>
<keyword evidence="3" id="KW-0408">Iron</keyword>
<dbReference type="AlphaFoldDB" id="A0A0F7GXX2"/>
<gene>
    <name evidence="6" type="primary">PnsB3</name>
</gene>
<dbReference type="InterPro" id="IPR001055">
    <property type="entry name" value="Adrenodoxin-like"/>
</dbReference>
<sequence length="219" mass="24761">MGTLQLYSSHNLASFSSNLNELKFKYAITNTHKTFIRVPQPHKLHQQQQQQQIGFCRSKIRAIGTEKQADIAEPEGEEEPPQVEFAFVSSVLLPDGTPDVQLRTAVGGQKLRDIMLDNNIELYGPYARPLLNCSGGGTCATCMVEIIDGKELLSPRTDKEKEKLKRKPKNWRLACQTVVGQPDSTGMLFIQQLPEWKAHEWSYKKFTDTETDEPELPDS</sequence>
<dbReference type="SUPFAM" id="SSF54292">
    <property type="entry name" value="2Fe-2S ferredoxin-like"/>
    <property type="match status" value="1"/>
</dbReference>
<dbReference type="Pfam" id="PF00111">
    <property type="entry name" value="Fer2"/>
    <property type="match status" value="1"/>
</dbReference>